<reference evidence="4 5" key="1">
    <citation type="journal article" date="2016" name="Genome Biol. Evol.">
        <title>Divergent and convergent evolution of fungal pathogenicity.</title>
        <authorList>
            <person name="Shang Y."/>
            <person name="Xiao G."/>
            <person name="Zheng P."/>
            <person name="Cen K."/>
            <person name="Zhan S."/>
            <person name="Wang C."/>
        </authorList>
    </citation>
    <scope>NUCLEOTIDE SEQUENCE [LARGE SCALE GENOMIC DNA]</scope>
    <source>
        <strain evidence="4 5">RCEF 1005</strain>
    </source>
</reference>
<keyword evidence="2" id="KW-0539">Nucleus</keyword>
<organism evidence="4 5">
    <name type="scientific">Akanthomyces lecanii RCEF 1005</name>
    <dbReference type="NCBI Taxonomy" id="1081108"/>
    <lineage>
        <taxon>Eukaryota</taxon>
        <taxon>Fungi</taxon>
        <taxon>Dikarya</taxon>
        <taxon>Ascomycota</taxon>
        <taxon>Pezizomycotina</taxon>
        <taxon>Sordariomycetes</taxon>
        <taxon>Hypocreomycetidae</taxon>
        <taxon>Hypocreales</taxon>
        <taxon>Cordycipitaceae</taxon>
        <taxon>Akanthomyces</taxon>
        <taxon>Cordyceps confragosa</taxon>
    </lineage>
</organism>
<dbReference type="CDD" id="cd00067">
    <property type="entry name" value="GAL4"/>
    <property type="match status" value="1"/>
</dbReference>
<dbReference type="SUPFAM" id="SSF57701">
    <property type="entry name" value="Zn2/Cys6 DNA-binding domain"/>
    <property type="match status" value="1"/>
</dbReference>
<evidence type="ECO:0000259" key="3">
    <source>
        <dbReference type="PROSITE" id="PS50048"/>
    </source>
</evidence>
<name>A0A167NV05_CORDF</name>
<dbReference type="Pfam" id="PF11951">
    <property type="entry name" value="Fungal_trans_2"/>
    <property type="match status" value="1"/>
</dbReference>
<comment type="subcellular location">
    <subcellularLocation>
        <location evidence="1">Nucleus</location>
    </subcellularLocation>
</comment>
<proteinExistence type="predicted"/>
<evidence type="ECO:0000313" key="4">
    <source>
        <dbReference type="EMBL" id="OAA55974.1"/>
    </source>
</evidence>
<comment type="caution">
    <text evidence="4">The sequence shown here is derived from an EMBL/GenBank/DDBJ whole genome shotgun (WGS) entry which is preliminary data.</text>
</comment>
<dbReference type="Proteomes" id="UP000076881">
    <property type="component" value="Unassembled WGS sequence"/>
</dbReference>
<keyword evidence="5" id="KW-1185">Reference proteome</keyword>
<dbReference type="InterPro" id="IPR001138">
    <property type="entry name" value="Zn2Cys6_DnaBD"/>
</dbReference>
<dbReference type="GO" id="GO:0000976">
    <property type="term" value="F:transcription cis-regulatory region binding"/>
    <property type="evidence" value="ECO:0007669"/>
    <property type="project" value="TreeGrafter"/>
</dbReference>
<dbReference type="PRINTS" id="PR00755">
    <property type="entry name" value="AFLATOXINBRP"/>
</dbReference>
<evidence type="ECO:0000256" key="2">
    <source>
        <dbReference type="ARBA" id="ARBA00023242"/>
    </source>
</evidence>
<dbReference type="PROSITE" id="PS50048">
    <property type="entry name" value="ZN2_CY6_FUNGAL_2"/>
    <property type="match status" value="1"/>
</dbReference>
<dbReference type="InterPro" id="IPR021858">
    <property type="entry name" value="Fun_TF"/>
</dbReference>
<dbReference type="EMBL" id="AZHF01000037">
    <property type="protein sequence ID" value="OAA55974.1"/>
    <property type="molecule type" value="Genomic_DNA"/>
</dbReference>
<dbReference type="PANTHER" id="PTHR37534:SF39">
    <property type="entry name" value="TRANSCRIPTION FACTOR DOMAIN-CONTAINING PROTEIN"/>
    <property type="match status" value="1"/>
</dbReference>
<dbReference type="AlphaFoldDB" id="A0A167NV05"/>
<sequence length="479" mass="52737">MFGEKPRKKRFANRVRTGCTSCRIRHIKCDETYPVCKKCLSHGVSCHYALRWRAPQIDLDANGVDGDVDGTAAPVPIQVKPREWDLMQGIHFFATALPIIYTVPPDTSHEAMRVMMHRLLSNGAAPCFLGVMMRHQICTLYAARGVTAVHPRALPGTRHLWSRMYEYMSDALVLVNASLTKDMPVGFVLARIMDVMSVEVAILDSPWRAHLRGFLTVIKLHGGVNAVYSTPKPPFLALQFGLIIGAISNTVSPVYDQVSDINNWSDADVLRVYNLMYFDGFCCPSVIFLAIHHTTQLRVAVAAADSALPLPAGLFSSACKIAEEIHDFSPSLWTETYKIPPQPLIAHFGRVYQAAAALYALLSLPRALARVFSGASSTEGDKAARWRQRALLFQTVEEARGPLASLGCGTWPLAVLGAAYHDGLLEEQAAIIQLLRETHARTPNADCGAGAMVRDLAEFWASGKTGWEDCFYKSSHALT</sequence>
<dbReference type="PANTHER" id="PTHR37534">
    <property type="entry name" value="TRANSCRIPTIONAL ACTIVATOR PROTEIN UGA3"/>
    <property type="match status" value="1"/>
</dbReference>
<dbReference type="GO" id="GO:0008270">
    <property type="term" value="F:zinc ion binding"/>
    <property type="evidence" value="ECO:0007669"/>
    <property type="project" value="InterPro"/>
</dbReference>
<dbReference type="GO" id="GO:0005634">
    <property type="term" value="C:nucleus"/>
    <property type="evidence" value="ECO:0007669"/>
    <property type="project" value="UniProtKB-SubCell"/>
</dbReference>
<dbReference type="OrthoDB" id="5386330at2759"/>
<gene>
    <name evidence="4" type="ORF">LEL_10975</name>
</gene>
<protein>
    <submittedName>
        <fullName evidence="4">C6 zinc finger domain protein</fullName>
    </submittedName>
</protein>
<dbReference type="InterPro" id="IPR036864">
    <property type="entry name" value="Zn2-C6_fun-type_DNA-bd_sf"/>
</dbReference>
<evidence type="ECO:0000256" key="1">
    <source>
        <dbReference type="ARBA" id="ARBA00004123"/>
    </source>
</evidence>
<dbReference type="SMART" id="SM00066">
    <property type="entry name" value="GAL4"/>
    <property type="match status" value="1"/>
</dbReference>
<dbReference type="Gene3D" id="4.10.240.10">
    <property type="entry name" value="Zn(2)-C6 fungal-type DNA-binding domain"/>
    <property type="match status" value="1"/>
</dbReference>
<evidence type="ECO:0000313" key="5">
    <source>
        <dbReference type="Proteomes" id="UP000076881"/>
    </source>
</evidence>
<feature type="domain" description="Zn(2)-C6 fungal-type" evidence="3">
    <location>
        <begin position="18"/>
        <end position="48"/>
    </location>
</feature>
<dbReference type="GO" id="GO:0045944">
    <property type="term" value="P:positive regulation of transcription by RNA polymerase II"/>
    <property type="evidence" value="ECO:0007669"/>
    <property type="project" value="TreeGrafter"/>
</dbReference>
<accession>A0A167NV05</accession>
<dbReference type="Pfam" id="PF00172">
    <property type="entry name" value="Zn_clus"/>
    <property type="match status" value="1"/>
</dbReference>
<dbReference type="GO" id="GO:0000981">
    <property type="term" value="F:DNA-binding transcription factor activity, RNA polymerase II-specific"/>
    <property type="evidence" value="ECO:0007669"/>
    <property type="project" value="InterPro"/>
</dbReference>
<dbReference type="PROSITE" id="PS00463">
    <property type="entry name" value="ZN2_CY6_FUNGAL_1"/>
    <property type="match status" value="1"/>
</dbReference>